<dbReference type="STRING" id="467200.SSRG_02696"/>
<dbReference type="SMART" id="SM00862">
    <property type="entry name" value="Trans_reg_C"/>
    <property type="match status" value="1"/>
</dbReference>
<reference evidence="11" key="1">
    <citation type="submission" date="2009-02" db="EMBL/GenBank/DDBJ databases">
        <title>Annotation of Streptomyces griseoflavus strain Tu4000.</title>
        <authorList>
            <consortium name="The Broad Institute Genome Sequencing Platform"/>
            <consortium name="Broad Institute Microbial Sequencing Center"/>
            <person name="Fischbach M."/>
            <person name="Godfrey P."/>
            <person name="Ward D."/>
            <person name="Young S."/>
            <person name="Zeng Q."/>
            <person name="Koehrsen M."/>
            <person name="Alvarado L."/>
            <person name="Berlin A.M."/>
            <person name="Bochicchio J."/>
            <person name="Borenstein D."/>
            <person name="Chapman S.B."/>
            <person name="Chen Z."/>
            <person name="Engels R."/>
            <person name="Freedman E."/>
            <person name="Gellesch M."/>
            <person name="Goldberg J."/>
            <person name="Griggs A."/>
            <person name="Gujja S."/>
            <person name="Heilman E.R."/>
            <person name="Heiman D.I."/>
            <person name="Hepburn T.A."/>
            <person name="Howarth C."/>
            <person name="Jen D."/>
            <person name="Larson L."/>
            <person name="Lewis B."/>
            <person name="Mehta T."/>
            <person name="Park D."/>
            <person name="Pearson M."/>
            <person name="Richards J."/>
            <person name="Roberts A."/>
            <person name="Saif S."/>
            <person name="Shea T.D."/>
            <person name="Shenoy N."/>
            <person name="Sisk P."/>
            <person name="Stolte C."/>
            <person name="Sykes S.N."/>
            <person name="Thomson T."/>
            <person name="Walk T."/>
            <person name="White J."/>
            <person name="Yandava C."/>
            <person name="Straight P."/>
            <person name="Clardy J."/>
            <person name="Hung D."/>
            <person name="Kolter R."/>
            <person name="Mekalanos J."/>
            <person name="Walker S."/>
            <person name="Walsh C.T."/>
            <person name="Wieland-Brown L.C."/>
            <person name="Haas B."/>
            <person name="Nusbaum C."/>
            <person name="Birren B."/>
        </authorList>
    </citation>
    <scope>NUCLEOTIDE SEQUENCE [LARGE SCALE GENOMIC DNA]</scope>
    <source>
        <strain evidence="11">Tu4000</strain>
    </source>
</reference>
<evidence type="ECO:0000256" key="1">
    <source>
        <dbReference type="ARBA" id="ARBA00022553"/>
    </source>
</evidence>
<sequence>MRDRPRTAQAGGQETSARPAPPSGRRVTRMSGQANGPSEDTRVLVVEDDRGIAESLERGLRQAGYAVEGVRTGRAALAAATPDVVLLDLGLPDIDGVEVCRRLRARSDAAIIAVTARGEEADRVVALDEGADDYLVKPFGLAELLARIRAVLRRRRPAEPELVRHGPLTLDPRTRQVSVDGRVVPLTPKEFGILECLAADPGRVVSRQQILERAWDAHWYGPTKVLDVHVAALRRKLGVPGLIETVYGHGFRLGAAGEPS</sequence>
<gene>
    <name evidence="11" type="ORF">SSRG_02696</name>
</gene>
<dbReference type="GO" id="GO:0032993">
    <property type="term" value="C:protein-DNA complex"/>
    <property type="evidence" value="ECO:0007669"/>
    <property type="project" value="TreeGrafter"/>
</dbReference>
<dbReference type="Pfam" id="PF00072">
    <property type="entry name" value="Response_reg"/>
    <property type="match status" value="1"/>
</dbReference>
<evidence type="ECO:0000256" key="7">
    <source>
        <dbReference type="PROSITE-ProRule" id="PRU01091"/>
    </source>
</evidence>
<dbReference type="SUPFAM" id="SSF52172">
    <property type="entry name" value="CheY-like"/>
    <property type="match status" value="1"/>
</dbReference>
<dbReference type="GO" id="GO:0005829">
    <property type="term" value="C:cytosol"/>
    <property type="evidence" value="ECO:0007669"/>
    <property type="project" value="TreeGrafter"/>
</dbReference>
<evidence type="ECO:0000256" key="3">
    <source>
        <dbReference type="ARBA" id="ARBA00023015"/>
    </source>
</evidence>
<evidence type="ECO:0000256" key="4">
    <source>
        <dbReference type="ARBA" id="ARBA00023125"/>
    </source>
</evidence>
<keyword evidence="3" id="KW-0805">Transcription regulation</keyword>
<dbReference type="PROSITE" id="PS50110">
    <property type="entry name" value="RESPONSE_REGULATORY"/>
    <property type="match status" value="1"/>
</dbReference>
<keyword evidence="5" id="KW-0804">Transcription</keyword>
<evidence type="ECO:0000256" key="2">
    <source>
        <dbReference type="ARBA" id="ARBA00023012"/>
    </source>
</evidence>
<evidence type="ECO:0000256" key="8">
    <source>
        <dbReference type="SAM" id="MobiDB-lite"/>
    </source>
</evidence>
<dbReference type="PANTHER" id="PTHR48111">
    <property type="entry name" value="REGULATOR OF RPOS"/>
    <property type="match status" value="1"/>
</dbReference>
<dbReference type="GO" id="GO:0006355">
    <property type="term" value="P:regulation of DNA-templated transcription"/>
    <property type="evidence" value="ECO:0007669"/>
    <property type="project" value="InterPro"/>
</dbReference>
<dbReference type="CDD" id="cd17574">
    <property type="entry name" value="REC_OmpR"/>
    <property type="match status" value="1"/>
</dbReference>
<keyword evidence="1 6" id="KW-0597">Phosphoprotein</keyword>
<evidence type="ECO:0000256" key="6">
    <source>
        <dbReference type="PROSITE-ProRule" id="PRU00169"/>
    </source>
</evidence>
<dbReference type="InterPro" id="IPR011006">
    <property type="entry name" value="CheY-like_superfamily"/>
</dbReference>
<keyword evidence="2" id="KW-0902">Two-component regulatory system</keyword>
<feature type="region of interest" description="Disordered" evidence="8">
    <location>
        <begin position="1"/>
        <end position="41"/>
    </location>
</feature>
<dbReference type="InterPro" id="IPR036388">
    <property type="entry name" value="WH-like_DNA-bd_sf"/>
</dbReference>
<dbReference type="HOGENOM" id="CLU_000445_30_4_11"/>
<dbReference type="InterPro" id="IPR039420">
    <property type="entry name" value="WalR-like"/>
</dbReference>
<dbReference type="InterPro" id="IPR001867">
    <property type="entry name" value="OmpR/PhoB-type_DNA-bd"/>
</dbReference>
<feature type="domain" description="OmpR/PhoB-type" evidence="10">
    <location>
        <begin position="160"/>
        <end position="255"/>
    </location>
</feature>
<keyword evidence="12" id="KW-1185">Reference proteome</keyword>
<dbReference type="SMART" id="SM00448">
    <property type="entry name" value="REC"/>
    <property type="match status" value="1"/>
</dbReference>
<dbReference type="eggNOG" id="COG0745">
    <property type="taxonomic scope" value="Bacteria"/>
</dbReference>
<evidence type="ECO:0000313" key="11">
    <source>
        <dbReference type="EMBL" id="EFL39892.1"/>
    </source>
</evidence>
<dbReference type="GO" id="GO:0000156">
    <property type="term" value="F:phosphorelay response regulator activity"/>
    <property type="evidence" value="ECO:0007669"/>
    <property type="project" value="TreeGrafter"/>
</dbReference>
<dbReference type="EMBL" id="GG657758">
    <property type="protein sequence ID" value="EFL39892.1"/>
    <property type="molecule type" value="Genomic_DNA"/>
</dbReference>
<dbReference type="InterPro" id="IPR001789">
    <property type="entry name" value="Sig_transdc_resp-reg_receiver"/>
</dbReference>
<dbReference type="CDD" id="cd00383">
    <property type="entry name" value="trans_reg_C"/>
    <property type="match status" value="1"/>
</dbReference>
<dbReference type="AlphaFoldDB" id="D9XXW6"/>
<dbReference type="Gene3D" id="1.10.10.10">
    <property type="entry name" value="Winged helix-like DNA-binding domain superfamily/Winged helix DNA-binding domain"/>
    <property type="match status" value="1"/>
</dbReference>
<evidence type="ECO:0000256" key="5">
    <source>
        <dbReference type="ARBA" id="ARBA00023163"/>
    </source>
</evidence>
<protein>
    <submittedName>
        <fullName evidence="11">Two-component system response regulator TcsR4</fullName>
    </submittedName>
</protein>
<dbReference type="Gene3D" id="3.40.50.2300">
    <property type="match status" value="1"/>
</dbReference>
<dbReference type="Proteomes" id="UP000002968">
    <property type="component" value="Unassembled WGS sequence"/>
</dbReference>
<proteinExistence type="predicted"/>
<feature type="modified residue" description="4-aspartylphosphate" evidence="6">
    <location>
        <position position="88"/>
    </location>
</feature>
<organism evidence="11 12">
    <name type="scientific">Streptomyces griseoflavus Tu4000</name>
    <dbReference type="NCBI Taxonomy" id="467200"/>
    <lineage>
        <taxon>Bacteria</taxon>
        <taxon>Bacillati</taxon>
        <taxon>Actinomycetota</taxon>
        <taxon>Actinomycetes</taxon>
        <taxon>Kitasatosporales</taxon>
        <taxon>Streptomycetaceae</taxon>
        <taxon>Streptomyces</taxon>
    </lineage>
</organism>
<evidence type="ECO:0000313" key="12">
    <source>
        <dbReference type="Proteomes" id="UP000002968"/>
    </source>
</evidence>
<accession>D9XXW6</accession>
<dbReference type="GO" id="GO:0000976">
    <property type="term" value="F:transcription cis-regulatory region binding"/>
    <property type="evidence" value="ECO:0007669"/>
    <property type="project" value="TreeGrafter"/>
</dbReference>
<dbReference type="Pfam" id="PF00486">
    <property type="entry name" value="Trans_reg_C"/>
    <property type="match status" value="1"/>
</dbReference>
<dbReference type="PANTHER" id="PTHR48111:SF1">
    <property type="entry name" value="TWO-COMPONENT RESPONSE REGULATOR ORR33"/>
    <property type="match status" value="1"/>
</dbReference>
<feature type="DNA-binding region" description="OmpR/PhoB-type" evidence="7">
    <location>
        <begin position="160"/>
        <end position="255"/>
    </location>
</feature>
<feature type="domain" description="Response regulatory" evidence="9">
    <location>
        <begin position="42"/>
        <end position="152"/>
    </location>
</feature>
<evidence type="ECO:0000259" key="10">
    <source>
        <dbReference type="PROSITE" id="PS51755"/>
    </source>
</evidence>
<name>D9XXW6_9ACTN</name>
<evidence type="ECO:0000259" key="9">
    <source>
        <dbReference type="PROSITE" id="PS50110"/>
    </source>
</evidence>
<keyword evidence="4 7" id="KW-0238">DNA-binding</keyword>
<dbReference type="PROSITE" id="PS51755">
    <property type="entry name" value="OMPR_PHOB"/>
    <property type="match status" value="1"/>
</dbReference>
<dbReference type="Gene3D" id="6.10.250.690">
    <property type="match status" value="1"/>
</dbReference>